<sequence length="426" mass="47794">MPKQEVLPAVRGEAFPVDRDFPQLEIASDPRRMLEIFRTHLEPVAGRPWVIEDCIPFRFRCRQSTSRCVLQYTLRVADPDSGRRWEQWATGLLYAQAGEAERLWRELRAQDPRREVPEPWLTFEPVGFVPDLQMVVEIFPFDRKLPNLSAVLGGALRRLDDALLYRLGPGAWRAEEHVLEPTRYRTELGAALRYTLRAREAATSRAETLRSYLKVYRNEHGGETFRLLRYLEEREEQGRNGFSVVRPISYRGEHRTLVLEEAPGTSVQELLLQGRDPSEVLRPVARAVAAFNRGHLEIATLNGLEDQLADVRRASSLVRWACPGARAEVEAITAAVVAGLEEAPPAPIHRDLKTDHVFLSGERVVFIDLDSVVMGDPVRDPAHLFAHLTARVGIGRAPPPGSSRTSTSPTFRGPGAGAFPCTARGP</sequence>
<dbReference type="InterPro" id="IPR002575">
    <property type="entry name" value="Aminoglycoside_PTrfase"/>
</dbReference>
<evidence type="ECO:0000313" key="4">
    <source>
        <dbReference type="Proteomes" id="UP000320184"/>
    </source>
</evidence>
<evidence type="ECO:0000259" key="2">
    <source>
        <dbReference type="Pfam" id="PF01636"/>
    </source>
</evidence>
<dbReference type="Proteomes" id="UP000320184">
    <property type="component" value="Unassembled WGS sequence"/>
</dbReference>
<evidence type="ECO:0000256" key="1">
    <source>
        <dbReference type="SAM" id="MobiDB-lite"/>
    </source>
</evidence>
<dbReference type="InterPro" id="IPR011009">
    <property type="entry name" value="Kinase-like_dom_sf"/>
</dbReference>
<evidence type="ECO:0000313" key="3">
    <source>
        <dbReference type="EMBL" id="TMQ47728.1"/>
    </source>
</evidence>
<dbReference type="AlphaFoldDB" id="A0A538S8M7"/>
<proteinExistence type="predicted"/>
<dbReference type="EMBL" id="VBOT01000168">
    <property type="protein sequence ID" value="TMQ47728.1"/>
    <property type="molecule type" value="Genomic_DNA"/>
</dbReference>
<organism evidence="3 4">
    <name type="scientific">Eiseniibacteriota bacterium</name>
    <dbReference type="NCBI Taxonomy" id="2212470"/>
    <lineage>
        <taxon>Bacteria</taxon>
        <taxon>Candidatus Eiseniibacteriota</taxon>
    </lineage>
</organism>
<feature type="domain" description="Aminoglycoside phosphotransferase" evidence="2">
    <location>
        <begin position="182"/>
        <end position="391"/>
    </location>
</feature>
<gene>
    <name evidence="3" type="ORF">E6K73_13260</name>
</gene>
<name>A0A538S8M7_UNCEI</name>
<feature type="region of interest" description="Disordered" evidence="1">
    <location>
        <begin position="395"/>
        <end position="426"/>
    </location>
</feature>
<accession>A0A538S8M7</accession>
<reference evidence="3 4" key="1">
    <citation type="journal article" date="2019" name="Nat. Microbiol.">
        <title>Mediterranean grassland soil C-N compound turnover is dependent on rainfall and depth, and is mediated by genomically divergent microorganisms.</title>
        <authorList>
            <person name="Diamond S."/>
            <person name="Andeer P.F."/>
            <person name="Li Z."/>
            <person name="Crits-Christoph A."/>
            <person name="Burstein D."/>
            <person name="Anantharaman K."/>
            <person name="Lane K.R."/>
            <person name="Thomas B.C."/>
            <person name="Pan C."/>
            <person name="Northen T.R."/>
            <person name="Banfield J.F."/>
        </authorList>
    </citation>
    <scope>NUCLEOTIDE SEQUENCE [LARGE SCALE GENOMIC DNA]</scope>
    <source>
        <strain evidence="3">WS_3</strain>
    </source>
</reference>
<protein>
    <recommendedName>
        <fullName evidence="2">Aminoglycoside phosphotransferase domain-containing protein</fullName>
    </recommendedName>
</protein>
<dbReference type="Pfam" id="PF01636">
    <property type="entry name" value="APH"/>
    <property type="match status" value="1"/>
</dbReference>
<comment type="caution">
    <text evidence="3">The sequence shown here is derived from an EMBL/GenBank/DDBJ whole genome shotgun (WGS) entry which is preliminary data.</text>
</comment>
<feature type="compositionally biased region" description="Low complexity" evidence="1">
    <location>
        <begin position="402"/>
        <end position="413"/>
    </location>
</feature>
<dbReference type="SUPFAM" id="SSF56112">
    <property type="entry name" value="Protein kinase-like (PK-like)"/>
    <property type="match status" value="1"/>
</dbReference>
<dbReference type="Gene3D" id="3.90.1200.10">
    <property type="match status" value="1"/>
</dbReference>